<dbReference type="EMBL" id="ML178831">
    <property type="protein sequence ID" value="TFK99943.1"/>
    <property type="molecule type" value="Genomic_DNA"/>
</dbReference>
<organism evidence="2 3">
    <name type="scientific">Pterulicium gracile</name>
    <dbReference type="NCBI Taxonomy" id="1884261"/>
    <lineage>
        <taxon>Eukaryota</taxon>
        <taxon>Fungi</taxon>
        <taxon>Dikarya</taxon>
        <taxon>Basidiomycota</taxon>
        <taxon>Agaricomycotina</taxon>
        <taxon>Agaricomycetes</taxon>
        <taxon>Agaricomycetidae</taxon>
        <taxon>Agaricales</taxon>
        <taxon>Pleurotineae</taxon>
        <taxon>Pterulaceae</taxon>
        <taxon>Pterulicium</taxon>
    </lineage>
</organism>
<feature type="region of interest" description="Disordered" evidence="1">
    <location>
        <begin position="1"/>
        <end position="90"/>
    </location>
</feature>
<dbReference type="AlphaFoldDB" id="A0A5C3QNE0"/>
<accession>A0A5C3QNE0</accession>
<proteinExistence type="predicted"/>
<feature type="compositionally biased region" description="Low complexity" evidence="1">
    <location>
        <begin position="56"/>
        <end position="66"/>
    </location>
</feature>
<evidence type="ECO:0000313" key="3">
    <source>
        <dbReference type="Proteomes" id="UP000305067"/>
    </source>
</evidence>
<reference evidence="2 3" key="1">
    <citation type="journal article" date="2019" name="Nat. Ecol. Evol.">
        <title>Megaphylogeny resolves global patterns of mushroom evolution.</title>
        <authorList>
            <person name="Varga T."/>
            <person name="Krizsan K."/>
            <person name="Foldi C."/>
            <person name="Dima B."/>
            <person name="Sanchez-Garcia M."/>
            <person name="Sanchez-Ramirez S."/>
            <person name="Szollosi G.J."/>
            <person name="Szarkandi J.G."/>
            <person name="Papp V."/>
            <person name="Albert L."/>
            <person name="Andreopoulos W."/>
            <person name="Angelini C."/>
            <person name="Antonin V."/>
            <person name="Barry K.W."/>
            <person name="Bougher N.L."/>
            <person name="Buchanan P."/>
            <person name="Buyck B."/>
            <person name="Bense V."/>
            <person name="Catcheside P."/>
            <person name="Chovatia M."/>
            <person name="Cooper J."/>
            <person name="Damon W."/>
            <person name="Desjardin D."/>
            <person name="Finy P."/>
            <person name="Geml J."/>
            <person name="Haridas S."/>
            <person name="Hughes K."/>
            <person name="Justo A."/>
            <person name="Karasinski D."/>
            <person name="Kautmanova I."/>
            <person name="Kiss B."/>
            <person name="Kocsube S."/>
            <person name="Kotiranta H."/>
            <person name="LaButti K.M."/>
            <person name="Lechner B.E."/>
            <person name="Liimatainen K."/>
            <person name="Lipzen A."/>
            <person name="Lukacs Z."/>
            <person name="Mihaltcheva S."/>
            <person name="Morgado L.N."/>
            <person name="Niskanen T."/>
            <person name="Noordeloos M.E."/>
            <person name="Ohm R.A."/>
            <person name="Ortiz-Santana B."/>
            <person name="Ovrebo C."/>
            <person name="Racz N."/>
            <person name="Riley R."/>
            <person name="Savchenko A."/>
            <person name="Shiryaev A."/>
            <person name="Soop K."/>
            <person name="Spirin V."/>
            <person name="Szebenyi C."/>
            <person name="Tomsovsky M."/>
            <person name="Tulloss R.E."/>
            <person name="Uehling J."/>
            <person name="Grigoriev I.V."/>
            <person name="Vagvolgyi C."/>
            <person name="Papp T."/>
            <person name="Martin F.M."/>
            <person name="Miettinen O."/>
            <person name="Hibbett D.S."/>
            <person name="Nagy L.G."/>
        </authorList>
    </citation>
    <scope>NUCLEOTIDE SEQUENCE [LARGE SCALE GENOMIC DNA]</scope>
    <source>
        <strain evidence="2 3">CBS 309.79</strain>
    </source>
</reference>
<protein>
    <submittedName>
        <fullName evidence="2">Uncharacterized protein</fullName>
    </submittedName>
</protein>
<name>A0A5C3QNE0_9AGAR</name>
<feature type="compositionally biased region" description="Polar residues" evidence="1">
    <location>
        <begin position="1"/>
        <end position="16"/>
    </location>
</feature>
<keyword evidence="3" id="KW-1185">Reference proteome</keyword>
<dbReference type="Proteomes" id="UP000305067">
    <property type="component" value="Unassembled WGS sequence"/>
</dbReference>
<feature type="region of interest" description="Disordered" evidence="1">
    <location>
        <begin position="234"/>
        <end position="254"/>
    </location>
</feature>
<evidence type="ECO:0000313" key="2">
    <source>
        <dbReference type="EMBL" id="TFK99943.1"/>
    </source>
</evidence>
<gene>
    <name evidence="2" type="ORF">BDV98DRAFT_129089</name>
</gene>
<sequence length="265" mass="30067">MRVQRPTGSDSRSWALSQRKPPSKKPNTRTVSPTVELPHPKTPKSKKTNSRSIIQKTLTPQTQTPKLHPHPLHLPSPSKSQPRKARHDNRRITGDFVSPLRRARRCAGCGAGLARRRRGADGLRDGGGNGRSWLLGFGGGCRDGSGRSGGRFWLLLLHRWLRNSSGCRFRLKNRRCALFSRRPHRSFGSRRRSRDVRNGRFLLPRRRLSGRRFFPRCRLWLWCGFCFFRGGSRGGSGGRLSRGERSWSRGGSGRRGSRFLLKSAI</sequence>
<evidence type="ECO:0000256" key="1">
    <source>
        <dbReference type="SAM" id="MobiDB-lite"/>
    </source>
</evidence>